<dbReference type="AlphaFoldDB" id="A0A2N0ZBH8"/>
<feature type="domain" description="PepSY" evidence="2">
    <location>
        <begin position="180"/>
        <end position="235"/>
    </location>
</feature>
<reference evidence="3 4" key="1">
    <citation type="journal article" date="2010" name="Int. J. Syst. Evol. Microbiol.">
        <title>Bacillus horneckiae sp. nov., isolated from a spacecraft-assembly clean room.</title>
        <authorList>
            <person name="Vaishampayan P."/>
            <person name="Probst A."/>
            <person name="Krishnamurthi S."/>
            <person name="Ghosh S."/>
            <person name="Osman S."/>
            <person name="McDowall A."/>
            <person name="Ruckmani A."/>
            <person name="Mayilraj S."/>
            <person name="Venkateswaran K."/>
        </authorList>
    </citation>
    <scope>NUCLEOTIDE SEQUENCE [LARGE SCALE GENOMIC DNA]</scope>
    <source>
        <strain evidence="4">1PO1SC</strain>
    </source>
</reference>
<dbReference type="Gene3D" id="3.10.450.40">
    <property type="match status" value="2"/>
</dbReference>
<feature type="domain" description="PepSY" evidence="2">
    <location>
        <begin position="33"/>
        <end position="86"/>
    </location>
</feature>
<comment type="caution">
    <text evidence="3">The sequence shown here is derived from an EMBL/GenBank/DDBJ whole genome shotgun (WGS) entry which is preliminary data.</text>
</comment>
<dbReference type="EMBL" id="PISD01000054">
    <property type="protein sequence ID" value="PKG26881.1"/>
    <property type="molecule type" value="Genomic_DNA"/>
</dbReference>
<evidence type="ECO:0000313" key="4">
    <source>
        <dbReference type="Proteomes" id="UP000233343"/>
    </source>
</evidence>
<evidence type="ECO:0000259" key="2">
    <source>
        <dbReference type="Pfam" id="PF03413"/>
    </source>
</evidence>
<organism evidence="3 4">
    <name type="scientific">Cytobacillus horneckiae</name>
    <dbReference type="NCBI Taxonomy" id="549687"/>
    <lineage>
        <taxon>Bacteria</taxon>
        <taxon>Bacillati</taxon>
        <taxon>Bacillota</taxon>
        <taxon>Bacilli</taxon>
        <taxon>Bacillales</taxon>
        <taxon>Bacillaceae</taxon>
        <taxon>Cytobacillus</taxon>
    </lineage>
</organism>
<sequence>MRKKWIWITFSLIVLVAVIIVVSWKGLSTSAEAITKEEARSIIEQRYSNSKVTNINLQKDAYRINMTKDNGEYEVALNAENGEILSLKKVGKNGTDSGENDENNENDNNIINEKEIEKILLESSDEILSLERKLDKENEIYVAKVKENKEEFTIKVDAETGSIVSKDKVERPKEENAQKAISKEEAVKIALEYVNGTVDDDIETENIGGQTYYLIEIETDDDREATVQVHAITGKATISYDD</sequence>
<feature type="region of interest" description="Disordered" evidence="1">
    <location>
        <begin position="90"/>
        <end position="109"/>
    </location>
</feature>
<name>A0A2N0ZBH8_9BACI</name>
<protein>
    <recommendedName>
        <fullName evidence="2">PepSY domain-containing protein</fullName>
    </recommendedName>
</protein>
<evidence type="ECO:0000256" key="1">
    <source>
        <dbReference type="SAM" id="MobiDB-lite"/>
    </source>
</evidence>
<evidence type="ECO:0000313" key="3">
    <source>
        <dbReference type="EMBL" id="PKG26881.1"/>
    </source>
</evidence>
<dbReference type="InterPro" id="IPR025711">
    <property type="entry name" value="PepSY"/>
</dbReference>
<proteinExistence type="predicted"/>
<dbReference type="Pfam" id="PF03413">
    <property type="entry name" value="PepSY"/>
    <property type="match status" value="2"/>
</dbReference>
<accession>A0A2N0ZBH8</accession>
<dbReference type="RefSeq" id="WP_066189761.1">
    <property type="nucleotide sequence ID" value="NZ_JAMAUX010000004.1"/>
</dbReference>
<dbReference type="Proteomes" id="UP000233343">
    <property type="component" value="Unassembled WGS sequence"/>
</dbReference>
<gene>
    <name evidence="3" type="ORF">CWS20_21480</name>
</gene>
<keyword evidence="4" id="KW-1185">Reference proteome</keyword>